<feature type="signal peptide" evidence="8">
    <location>
        <begin position="1"/>
        <end position="28"/>
    </location>
</feature>
<dbReference type="InterPro" id="IPR001322">
    <property type="entry name" value="Lamin_tail_dom"/>
</dbReference>
<dbReference type="PANTHER" id="PTHR43143:SF5">
    <property type="entry name" value="SECRETED PROTEIN"/>
    <property type="match status" value="1"/>
</dbReference>
<keyword evidence="7" id="KW-1133">Transmembrane helix</keyword>
<evidence type="ECO:0000256" key="8">
    <source>
        <dbReference type="SAM" id="SignalP"/>
    </source>
</evidence>
<keyword evidence="5" id="KW-0572">Peptidoglycan-anchor</keyword>
<feature type="domain" description="Cadherin" evidence="9">
    <location>
        <begin position="1081"/>
        <end position="1222"/>
    </location>
</feature>
<keyword evidence="7" id="KW-0472">Membrane</keyword>
<feature type="compositionally biased region" description="Acidic residues" evidence="6">
    <location>
        <begin position="259"/>
        <end position="324"/>
    </location>
</feature>
<dbReference type="PROSITE" id="PS51841">
    <property type="entry name" value="LTD"/>
    <property type="match status" value="3"/>
</dbReference>
<feature type="domain" description="Gram-positive cocci surface proteins LPxTG" evidence="10">
    <location>
        <begin position="1849"/>
        <end position="1884"/>
    </location>
</feature>
<sequence>MYRMKKRINKMLVVFCVFLVMFSNMSLAFHTKPVFAEGNNTASTDQELPILITELLANGSGGGTDNYEFFELYNTTGETISLNNYSLFYDYTDSEKEVVFQIPDTSIDAKETLVFWFNHDDRSLEEFNQNFDTELTRDQMVPLTDIFPKIDEDGNPSKSIILKDQAGNEVVSAICSEEDKDTLVTKIQYQYPVSGTEMDNLEKLSEPTPGSVEEVQIKNQTKPSEGGNQLGEIKEEVTDEQKQEEVKEEESAEQKQEEVKEEESAEQEQEEVKEEESAEQEQEEVKEEESAEQEQEEVKEEESAEQEQEEVKEEESAEQEEEEVSVSAVEQTVSELPLLITELSPNSASGGTDYYEFFELYNNTDQSLSLLNYSFIYHYTSSGTELPFQIPATTIHSKETIVFWFNVGDLTLDEFNQNHGTELTSDQVVEFTDVFPGFANGGDRALVLKDKEEKEIVSASYLGEDNDNTGAGIHYMFPESGTSMDKYESLAASTPGEVKQAQVPSEQVSLPETPEDTEAPVITHEPVTKGTAFESISIEATITDNVAVPIATLSYRIEGMDQKTIPMKRSEDSSLYTAEIPGLDVESNVFYMIEATDGFTVSNTEEYEISVETVEDIDYNSVPQFLVTEIVPDSTNVGTADGFEFVEIYNNTNKDINFNDYKLSYRYGSDPNTDIVWPSVPEEVVIPSKETLVFWIINDQNGDQTVADFNKNYGTSLIKDQEIVRVHSAGMANGAMRGLLVATNAKKQIGVSYYNDNPSEDDTKANKGILYKYPVDGSTQSTKISAGIEDATPGIVESFQVPNQAVELGEDNENPTITDLTEQTEVSETEDIHIKAEANDDKEVISVRLFTKLNIETAFSENILDKNKETDIFEYTIPSPDIIGKEFIEYYYLVSDGVNEVKSDVKRIEITSFYDRSDLRLNVIEGEVLSGEKTLKGTSKSGSSDDVNLFIDQTEVTEDLYQSLEYDAYFAYEVSGINALFQNGVTMDEDILHVFDKTMSDWTLITIPIEAGRLQLGENTITVRAGNKSSPFELDIVEENRDDFNLRNVRLVLSDGTILTDPVKSDPNQTFDMGDDGTYRPFEHFTFDLTEDITPSKTYKWDTTAVSDGEHSVMVQDQTNEKSVTIRVDNTSPEITTNVEEGKKYKGAFTIDVTATDEIAGVQSVSVFLDEQEIETPYETASSQLAAGDHQLTVLAVDHAGNEEELVVPFSVVNENPEKPELIAPTDGVSSSVDGNPALTVKVSDPTKDELDVSFYQGFKYDGNRPDHLAGFSNASDFEPPDTMIPDGEMAFQGEDYAVISELDGEYLVNDSSSQFPYHRFEVSVDAEVDVDDTIELVWNGNSLDGRKVSMYAWNHDTSKWELIIYKVAGTEDFELKGNVAYGPFVKDQKINVIVQDEIPSSPDEYDYTFAWISDTQYYSESYPQIFDQQTQWIAEMKDEMKIKYVFHTGDLVDKYYQEYQWENADEYMGTLDENDIPYGVLAGNHDVDYLNDDYTEYSKWFGEDRFEDKPYYGGSYKNNRGHFDLISENGNDFIMMYMGWGIQDEDIEWMSAVLAEYPDRLAILNFHEYLLVSGNRSPLGNRIFNEIIEPNENVIAVLSGHYHDAETLISEIDDNGDGSVDRKVYQMLADYQGGPEGGQGYLRLLHFDQDNNQIAINTYSPYLDDYNYYDPVEYPGKDEFTIDVDLSVKEKRVATDYFSVNIYTDTEIGKVEGVESGANAELVWQTLSDNTTYSWYVAAEDQYTGRTLSDIWTFTKGINEETPPDPEPTDPEEDEGTPLNPEKDKDEKEKEKENLNDKDKDKEKEKLEDQQKKEKDKAEKKQEEKDKDSDESEFLVESSAYNSNGKLLPDTATSYYNTLLLGILSLLLGLTTHFARRRKTASL</sequence>
<keyword evidence="4 8" id="KW-0732">Signal</keyword>
<dbReference type="InterPro" id="IPR036415">
    <property type="entry name" value="Lamin_tail_dom_sf"/>
</dbReference>
<dbReference type="RefSeq" id="WP_110938481.1">
    <property type="nucleotide sequence ID" value="NZ_KZ614147.1"/>
</dbReference>
<dbReference type="Pfam" id="PF00746">
    <property type="entry name" value="Gram_pos_anchor"/>
    <property type="match status" value="1"/>
</dbReference>
<dbReference type="Pfam" id="PF00932">
    <property type="entry name" value="LTD"/>
    <property type="match status" value="2"/>
</dbReference>
<dbReference type="GO" id="GO:0016020">
    <property type="term" value="C:membrane"/>
    <property type="evidence" value="ECO:0007669"/>
    <property type="project" value="InterPro"/>
</dbReference>
<feature type="compositionally biased region" description="Basic and acidic residues" evidence="6">
    <location>
        <begin position="1782"/>
        <end position="1829"/>
    </location>
</feature>
<keyword evidence="2" id="KW-0134">Cell wall</keyword>
<dbReference type="InterPro" id="IPR004843">
    <property type="entry name" value="Calcineurin-like_PHP"/>
</dbReference>
<feature type="chain" id="PRO_5039444371" evidence="8">
    <location>
        <begin position="29"/>
        <end position="1884"/>
    </location>
</feature>
<feature type="domain" description="LTD" evidence="11">
    <location>
        <begin position="621"/>
        <end position="755"/>
    </location>
</feature>
<dbReference type="PANTHER" id="PTHR43143">
    <property type="entry name" value="METALLOPHOSPHOESTERASE, CALCINEURIN SUPERFAMILY"/>
    <property type="match status" value="1"/>
</dbReference>
<protein>
    <submittedName>
        <fullName evidence="12">Metallophosphoesterase</fullName>
    </submittedName>
</protein>
<feature type="transmembrane region" description="Helical" evidence="7">
    <location>
        <begin position="1856"/>
        <end position="1876"/>
    </location>
</feature>
<dbReference type="Gene3D" id="3.60.21.10">
    <property type="match status" value="1"/>
</dbReference>
<dbReference type="EMBL" id="PDOE01000002">
    <property type="protein sequence ID" value="RKL68141.1"/>
    <property type="molecule type" value="Genomic_DNA"/>
</dbReference>
<evidence type="ECO:0000259" key="11">
    <source>
        <dbReference type="PROSITE" id="PS51841"/>
    </source>
</evidence>
<evidence type="ECO:0000256" key="2">
    <source>
        <dbReference type="ARBA" id="ARBA00022512"/>
    </source>
</evidence>
<feature type="compositionally biased region" description="Polar residues" evidence="6">
    <location>
        <begin position="217"/>
        <end position="227"/>
    </location>
</feature>
<comment type="caution">
    <text evidence="12">The sequence shown here is derived from an EMBL/GenBank/DDBJ whole genome shotgun (WGS) entry which is preliminary data.</text>
</comment>
<evidence type="ECO:0000313" key="13">
    <source>
        <dbReference type="Proteomes" id="UP000281498"/>
    </source>
</evidence>
<evidence type="ECO:0000256" key="6">
    <source>
        <dbReference type="SAM" id="MobiDB-lite"/>
    </source>
</evidence>
<keyword evidence="7" id="KW-0812">Transmembrane</keyword>
<accession>A0A3A9KCC1</accession>
<dbReference type="SUPFAM" id="SSF74853">
    <property type="entry name" value="Lamin A/C globular tail domain"/>
    <property type="match status" value="2"/>
</dbReference>
<proteinExistence type="predicted"/>
<feature type="compositionally biased region" description="Acidic residues" evidence="6">
    <location>
        <begin position="1763"/>
        <end position="1777"/>
    </location>
</feature>
<name>A0A3A9KCC1_9BACI</name>
<dbReference type="PROSITE" id="PS50268">
    <property type="entry name" value="CADHERIN_2"/>
    <property type="match status" value="1"/>
</dbReference>
<dbReference type="GO" id="GO:0016787">
    <property type="term" value="F:hydrolase activity"/>
    <property type="evidence" value="ECO:0007669"/>
    <property type="project" value="InterPro"/>
</dbReference>
<evidence type="ECO:0000256" key="7">
    <source>
        <dbReference type="SAM" id="Phobius"/>
    </source>
</evidence>
<keyword evidence="3" id="KW-0964">Secreted</keyword>
<dbReference type="InterPro" id="IPR002126">
    <property type="entry name" value="Cadherin-like_dom"/>
</dbReference>
<evidence type="ECO:0000313" key="12">
    <source>
        <dbReference type="EMBL" id="RKL68141.1"/>
    </source>
</evidence>
<dbReference type="InterPro" id="IPR013783">
    <property type="entry name" value="Ig-like_fold"/>
</dbReference>
<dbReference type="Pfam" id="PF00149">
    <property type="entry name" value="Metallophos"/>
    <property type="match status" value="1"/>
</dbReference>
<dbReference type="InterPro" id="IPR019931">
    <property type="entry name" value="LPXTG_anchor"/>
</dbReference>
<dbReference type="SUPFAM" id="SSF56300">
    <property type="entry name" value="Metallo-dependent phosphatases"/>
    <property type="match status" value="1"/>
</dbReference>
<dbReference type="Proteomes" id="UP000281498">
    <property type="component" value="Unassembled WGS sequence"/>
</dbReference>
<evidence type="ECO:0000256" key="3">
    <source>
        <dbReference type="ARBA" id="ARBA00022525"/>
    </source>
</evidence>
<evidence type="ECO:0000259" key="9">
    <source>
        <dbReference type="PROSITE" id="PS50268"/>
    </source>
</evidence>
<evidence type="ECO:0000256" key="5">
    <source>
        <dbReference type="ARBA" id="ARBA00023088"/>
    </source>
</evidence>
<comment type="subcellular location">
    <subcellularLocation>
        <location evidence="1">Secreted</location>
        <location evidence="1">Cell wall</location>
        <topology evidence="1">Peptidoglycan-anchor</topology>
    </subcellularLocation>
</comment>
<dbReference type="InterPro" id="IPR051918">
    <property type="entry name" value="STPP_CPPED1"/>
</dbReference>
<organism evidence="12 13">
    <name type="scientific">Salipaludibacillus neizhouensis</name>
    <dbReference type="NCBI Taxonomy" id="885475"/>
    <lineage>
        <taxon>Bacteria</taxon>
        <taxon>Bacillati</taxon>
        <taxon>Bacillota</taxon>
        <taxon>Bacilli</taxon>
        <taxon>Bacillales</taxon>
        <taxon>Bacillaceae</taxon>
    </lineage>
</organism>
<dbReference type="InterPro" id="IPR029052">
    <property type="entry name" value="Metallo-depent_PP-like"/>
</dbReference>
<feature type="domain" description="LTD" evidence="11">
    <location>
        <begin position="36"/>
        <end position="193"/>
    </location>
</feature>
<keyword evidence="13" id="KW-1185">Reference proteome</keyword>
<evidence type="ECO:0000256" key="1">
    <source>
        <dbReference type="ARBA" id="ARBA00004168"/>
    </source>
</evidence>
<dbReference type="GO" id="GO:0007156">
    <property type="term" value="P:homophilic cell adhesion via plasma membrane adhesion molecules"/>
    <property type="evidence" value="ECO:0007669"/>
    <property type="project" value="InterPro"/>
</dbReference>
<feature type="domain" description="LTD" evidence="11">
    <location>
        <begin position="325"/>
        <end position="465"/>
    </location>
</feature>
<feature type="region of interest" description="Disordered" evidence="6">
    <location>
        <begin position="198"/>
        <end position="330"/>
    </location>
</feature>
<evidence type="ECO:0000256" key="4">
    <source>
        <dbReference type="ARBA" id="ARBA00022729"/>
    </source>
</evidence>
<dbReference type="GO" id="GO:0005509">
    <property type="term" value="F:calcium ion binding"/>
    <property type="evidence" value="ECO:0007669"/>
    <property type="project" value="InterPro"/>
</dbReference>
<dbReference type="OrthoDB" id="9772095at2"/>
<feature type="region of interest" description="Disordered" evidence="6">
    <location>
        <begin position="1758"/>
        <end position="1836"/>
    </location>
</feature>
<feature type="compositionally biased region" description="Basic and acidic residues" evidence="6">
    <location>
        <begin position="232"/>
        <end position="245"/>
    </location>
</feature>
<dbReference type="Gene3D" id="2.60.40.10">
    <property type="entry name" value="Immunoglobulins"/>
    <property type="match status" value="1"/>
</dbReference>
<dbReference type="PROSITE" id="PS50847">
    <property type="entry name" value="GRAM_POS_ANCHORING"/>
    <property type="match status" value="1"/>
</dbReference>
<reference evidence="12 13" key="1">
    <citation type="submission" date="2017-10" db="EMBL/GenBank/DDBJ databases">
        <title>Bacillus sp. nov., a halophilic bacterium isolated from a Keqin Lake.</title>
        <authorList>
            <person name="Wang H."/>
        </authorList>
    </citation>
    <scope>NUCLEOTIDE SEQUENCE [LARGE SCALE GENOMIC DNA]</scope>
    <source>
        <strain evidence="12 13">KCTC 13187</strain>
    </source>
</reference>
<gene>
    <name evidence="12" type="ORF">CR203_06555</name>
</gene>
<evidence type="ECO:0000259" key="10">
    <source>
        <dbReference type="PROSITE" id="PS50847"/>
    </source>
</evidence>